<sequence>MNEEDGHQVDEDPKRPERLDKLDLLKYAHKKKLDTIINRTLPSQSPILDSTSMESYSKSPISIPNPISINGDLDLPIASRKG</sequence>
<accession>A0AAV1SSH5</accession>
<evidence type="ECO:0000256" key="1">
    <source>
        <dbReference type="SAM" id="MobiDB-lite"/>
    </source>
</evidence>
<feature type="non-terminal residue" evidence="2">
    <location>
        <position position="82"/>
    </location>
</feature>
<organism evidence="2 3">
    <name type="scientific">Dovyalis caffra</name>
    <dbReference type="NCBI Taxonomy" id="77055"/>
    <lineage>
        <taxon>Eukaryota</taxon>
        <taxon>Viridiplantae</taxon>
        <taxon>Streptophyta</taxon>
        <taxon>Embryophyta</taxon>
        <taxon>Tracheophyta</taxon>
        <taxon>Spermatophyta</taxon>
        <taxon>Magnoliopsida</taxon>
        <taxon>eudicotyledons</taxon>
        <taxon>Gunneridae</taxon>
        <taxon>Pentapetalae</taxon>
        <taxon>rosids</taxon>
        <taxon>fabids</taxon>
        <taxon>Malpighiales</taxon>
        <taxon>Salicaceae</taxon>
        <taxon>Flacourtieae</taxon>
        <taxon>Dovyalis</taxon>
    </lineage>
</organism>
<dbReference type="Proteomes" id="UP001314170">
    <property type="component" value="Unassembled WGS sequence"/>
</dbReference>
<feature type="compositionally biased region" description="Polar residues" evidence="1">
    <location>
        <begin position="43"/>
        <end position="58"/>
    </location>
</feature>
<keyword evidence="3" id="KW-1185">Reference proteome</keyword>
<proteinExistence type="predicted"/>
<feature type="region of interest" description="Disordered" evidence="1">
    <location>
        <begin position="43"/>
        <end position="82"/>
    </location>
</feature>
<gene>
    <name evidence="2" type="ORF">DCAF_LOCUS25971</name>
</gene>
<name>A0AAV1SSH5_9ROSI</name>
<protein>
    <submittedName>
        <fullName evidence="2">Uncharacterized protein</fullName>
    </submittedName>
</protein>
<dbReference type="EMBL" id="CAWUPB010001196">
    <property type="protein sequence ID" value="CAK7355711.1"/>
    <property type="molecule type" value="Genomic_DNA"/>
</dbReference>
<evidence type="ECO:0000313" key="2">
    <source>
        <dbReference type="EMBL" id="CAK7355711.1"/>
    </source>
</evidence>
<feature type="compositionally biased region" description="Low complexity" evidence="1">
    <location>
        <begin position="59"/>
        <end position="70"/>
    </location>
</feature>
<comment type="caution">
    <text evidence="2">The sequence shown here is derived from an EMBL/GenBank/DDBJ whole genome shotgun (WGS) entry which is preliminary data.</text>
</comment>
<evidence type="ECO:0000313" key="3">
    <source>
        <dbReference type="Proteomes" id="UP001314170"/>
    </source>
</evidence>
<reference evidence="2 3" key="1">
    <citation type="submission" date="2024-01" db="EMBL/GenBank/DDBJ databases">
        <authorList>
            <person name="Waweru B."/>
        </authorList>
    </citation>
    <scope>NUCLEOTIDE SEQUENCE [LARGE SCALE GENOMIC DNA]</scope>
</reference>
<dbReference type="AlphaFoldDB" id="A0AAV1SSH5"/>